<accession>A0A5P2UDC4</accession>
<keyword evidence="1" id="KW-1133">Transmembrane helix</keyword>
<feature type="transmembrane region" description="Helical" evidence="1">
    <location>
        <begin position="59"/>
        <end position="80"/>
    </location>
</feature>
<name>A0A5P2UDC4_9ACTN</name>
<dbReference type="RefSeq" id="WP_150516028.1">
    <property type="nucleotide sequence ID" value="NZ_BMVX01000044.1"/>
</dbReference>
<proteinExistence type="predicted"/>
<evidence type="ECO:0000313" key="4">
    <source>
        <dbReference type="Proteomes" id="UP000326831"/>
    </source>
</evidence>
<reference evidence="3 4" key="2">
    <citation type="submission" date="2017-09" db="EMBL/GenBank/DDBJ databases">
        <authorList>
            <person name="Lee N."/>
            <person name="Cho B.-K."/>
        </authorList>
    </citation>
    <scope>NUCLEOTIDE SEQUENCE [LARGE SCALE GENOMIC DNA]</scope>
    <source>
        <strain evidence="3 4">ATCC 27467</strain>
    </source>
</reference>
<keyword evidence="1" id="KW-0472">Membrane</keyword>
<protein>
    <submittedName>
        <fullName evidence="3">Uncharacterized protein</fullName>
    </submittedName>
</protein>
<dbReference type="Proteomes" id="UP000634660">
    <property type="component" value="Unassembled WGS sequence"/>
</dbReference>
<feature type="transmembrane region" description="Helical" evidence="1">
    <location>
        <begin position="36"/>
        <end position="53"/>
    </location>
</feature>
<dbReference type="EMBL" id="CP023701">
    <property type="protein sequence ID" value="QEU76930.1"/>
    <property type="molecule type" value="Genomic_DNA"/>
</dbReference>
<dbReference type="KEGG" id="ssub:CP968_00055"/>
<dbReference type="EMBL" id="BMVX01000044">
    <property type="protein sequence ID" value="GGZ97192.1"/>
    <property type="molecule type" value="Genomic_DNA"/>
</dbReference>
<reference evidence="2" key="3">
    <citation type="submission" date="2020-09" db="EMBL/GenBank/DDBJ databases">
        <authorList>
            <person name="Sun Q."/>
            <person name="Ohkuma M."/>
        </authorList>
    </citation>
    <scope>NUCLEOTIDE SEQUENCE</scope>
    <source>
        <strain evidence="2">JCM 4834</strain>
    </source>
</reference>
<dbReference type="Proteomes" id="UP000326831">
    <property type="component" value="Chromosome"/>
</dbReference>
<reference evidence="2" key="1">
    <citation type="journal article" date="2014" name="Int. J. Syst. Evol. Microbiol.">
        <title>Complete genome sequence of Corynebacterium casei LMG S-19264T (=DSM 44701T), isolated from a smear-ripened cheese.</title>
        <authorList>
            <consortium name="US DOE Joint Genome Institute (JGI-PGF)"/>
            <person name="Walter F."/>
            <person name="Albersmeier A."/>
            <person name="Kalinowski J."/>
            <person name="Ruckert C."/>
        </authorList>
    </citation>
    <scope>NUCLEOTIDE SEQUENCE</scope>
    <source>
        <strain evidence="2">JCM 4834</strain>
    </source>
</reference>
<keyword evidence="4" id="KW-1185">Reference proteome</keyword>
<evidence type="ECO:0000256" key="1">
    <source>
        <dbReference type="SAM" id="Phobius"/>
    </source>
</evidence>
<dbReference type="AlphaFoldDB" id="A0A5P2UDC4"/>
<dbReference type="OrthoDB" id="4278120at2"/>
<gene>
    <name evidence="3" type="ORF">CP968_00055</name>
    <name evidence="2" type="ORF">GCM10010371_66330</name>
</gene>
<keyword evidence="1" id="KW-0812">Transmembrane</keyword>
<evidence type="ECO:0000313" key="2">
    <source>
        <dbReference type="EMBL" id="GGZ97192.1"/>
    </source>
</evidence>
<sequence length="103" mass="11265">MDFDENEPQSVREERFAAERAECREARKAASLDSRGAHLGVAIVTIALVLLSWNGKLVALGIVGGVFLLWFSAALAWAYADGDHGRHALQRAYNVTFGWGDGF</sequence>
<organism evidence="3 4">
    <name type="scientific">Streptomyces subrutilus</name>
    <dbReference type="NCBI Taxonomy" id="36818"/>
    <lineage>
        <taxon>Bacteria</taxon>
        <taxon>Bacillati</taxon>
        <taxon>Actinomycetota</taxon>
        <taxon>Actinomycetes</taxon>
        <taxon>Kitasatosporales</taxon>
        <taxon>Streptomycetaceae</taxon>
        <taxon>Streptomyces</taxon>
    </lineage>
</organism>
<evidence type="ECO:0000313" key="3">
    <source>
        <dbReference type="EMBL" id="QEU76930.1"/>
    </source>
</evidence>